<keyword evidence="4" id="KW-0472">Membrane</keyword>
<keyword evidence="4" id="KW-1133">Transmembrane helix</keyword>
<gene>
    <name evidence="6" type="ORF">E5225_14240</name>
</gene>
<evidence type="ECO:0000256" key="1">
    <source>
        <dbReference type="ARBA" id="ARBA00006739"/>
    </source>
</evidence>
<feature type="domain" description="Glycosyltransferase 2-like" evidence="5">
    <location>
        <begin position="55"/>
        <end position="213"/>
    </location>
</feature>
<dbReference type="SUPFAM" id="SSF53448">
    <property type="entry name" value="Nucleotide-diphospho-sugar transferases"/>
    <property type="match status" value="1"/>
</dbReference>
<dbReference type="OrthoDB" id="9771846at2"/>
<keyword evidence="7" id="KW-1185">Reference proteome</keyword>
<comment type="similarity">
    <text evidence="1">Belongs to the glycosyltransferase 2 family.</text>
</comment>
<dbReference type="KEGG" id="celz:E5225_14240"/>
<dbReference type="Gene3D" id="3.90.550.10">
    <property type="entry name" value="Spore Coat Polysaccharide Biosynthesis Protein SpsA, Chain A"/>
    <property type="match status" value="1"/>
</dbReference>
<dbReference type="Pfam" id="PF00535">
    <property type="entry name" value="Glycos_transf_2"/>
    <property type="match status" value="1"/>
</dbReference>
<dbReference type="PANTHER" id="PTHR43630:SF1">
    <property type="entry name" value="POLY-BETA-1,6-N-ACETYL-D-GLUCOSAMINE SYNTHASE"/>
    <property type="match status" value="1"/>
</dbReference>
<keyword evidence="2" id="KW-0328">Glycosyltransferase</keyword>
<accession>A0A4P7SKX0</accession>
<dbReference type="GO" id="GO:0016757">
    <property type="term" value="F:glycosyltransferase activity"/>
    <property type="evidence" value="ECO:0007669"/>
    <property type="project" value="UniProtKB-KW"/>
</dbReference>
<evidence type="ECO:0000259" key="5">
    <source>
        <dbReference type="Pfam" id="PF00535"/>
    </source>
</evidence>
<sequence length="377" mass="41400">MTVVDLVLVGLAGLAALAVVYPYVVYPWVLGRLSPQPVARRARPSDGASFALLFSAYNEAAVLPEKLANLRQLRDRYPALAVLVYDDGSTDGTREMLAAAGDLLTLVVGEGRRGKAHGMKTLVARTDRELLVFTDANVLLDDGALSALQAWFADPSVGGVCGHLEYLFQSETATERVGGRYWRIEEQIKKRESATGNVMGGDGSIFAVRRTLYPEFPDTVQDDFTVTMSVVFAGARLIYVDDVVAYERLVSGSSDEFRRKVRIAARAYHTHRQMIGRVRAMRRFDRFKYFSHKFVRWWGALWASIVALAGTVLVGRASVALAAVLLGATLLVAWRGRRLTSVDSVLEVLLAMVATLAGVMLAMRGRTVSTWTPPVSR</sequence>
<evidence type="ECO:0000313" key="7">
    <source>
        <dbReference type="Proteomes" id="UP000296469"/>
    </source>
</evidence>
<dbReference type="EMBL" id="CP039291">
    <property type="protein sequence ID" value="QCB94541.1"/>
    <property type="molecule type" value="Genomic_DNA"/>
</dbReference>
<organism evidence="6 7">
    <name type="scientific">Cellulomonas shaoxiangyii</name>
    <dbReference type="NCBI Taxonomy" id="2566013"/>
    <lineage>
        <taxon>Bacteria</taxon>
        <taxon>Bacillati</taxon>
        <taxon>Actinomycetota</taxon>
        <taxon>Actinomycetes</taxon>
        <taxon>Micrococcales</taxon>
        <taxon>Cellulomonadaceae</taxon>
        <taxon>Cellulomonas</taxon>
    </lineage>
</organism>
<dbReference type="InterPro" id="IPR029044">
    <property type="entry name" value="Nucleotide-diphossugar_trans"/>
</dbReference>
<dbReference type="RefSeq" id="WP_135974266.1">
    <property type="nucleotide sequence ID" value="NZ_CP039291.1"/>
</dbReference>
<dbReference type="InterPro" id="IPR001173">
    <property type="entry name" value="Glyco_trans_2-like"/>
</dbReference>
<evidence type="ECO:0000256" key="2">
    <source>
        <dbReference type="ARBA" id="ARBA00022676"/>
    </source>
</evidence>
<reference evidence="6 7" key="1">
    <citation type="submission" date="2019-04" db="EMBL/GenBank/DDBJ databases">
        <title>Isolation and identification of Cellulomonas shaoxiangyii sp. Nov. isolated from feces of the Tibetan antelopes (Pantholops hodgsonii) in the Qinghai-Tibet plateau of China.</title>
        <authorList>
            <person name="Tian Z."/>
        </authorList>
    </citation>
    <scope>NUCLEOTIDE SEQUENCE [LARGE SCALE GENOMIC DNA]</scope>
    <source>
        <strain evidence="6 7">Z28</strain>
    </source>
</reference>
<keyword evidence="4" id="KW-0812">Transmembrane</keyword>
<dbReference type="AlphaFoldDB" id="A0A4P7SKX0"/>
<keyword evidence="3 6" id="KW-0808">Transferase</keyword>
<feature type="transmembrane region" description="Helical" evidence="4">
    <location>
        <begin position="317"/>
        <end position="334"/>
    </location>
</feature>
<name>A0A4P7SKX0_9CELL</name>
<dbReference type="PANTHER" id="PTHR43630">
    <property type="entry name" value="POLY-BETA-1,6-N-ACETYL-D-GLUCOSAMINE SYNTHASE"/>
    <property type="match status" value="1"/>
</dbReference>
<evidence type="ECO:0000313" key="6">
    <source>
        <dbReference type="EMBL" id="QCB94541.1"/>
    </source>
</evidence>
<dbReference type="Proteomes" id="UP000296469">
    <property type="component" value="Chromosome"/>
</dbReference>
<feature type="transmembrane region" description="Helical" evidence="4">
    <location>
        <begin position="6"/>
        <end position="26"/>
    </location>
</feature>
<evidence type="ECO:0000256" key="4">
    <source>
        <dbReference type="SAM" id="Phobius"/>
    </source>
</evidence>
<protein>
    <submittedName>
        <fullName evidence="6">Glycosyltransferase</fullName>
    </submittedName>
</protein>
<evidence type="ECO:0000256" key="3">
    <source>
        <dbReference type="ARBA" id="ARBA00022679"/>
    </source>
</evidence>
<proteinExistence type="inferred from homology"/>
<feature type="transmembrane region" description="Helical" evidence="4">
    <location>
        <begin position="346"/>
        <end position="363"/>
    </location>
</feature>